<dbReference type="SUPFAM" id="SSF52540">
    <property type="entry name" value="P-loop containing nucleoside triphosphate hydrolases"/>
    <property type="match status" value="2"/>
</dbReference>
<evidence type="ECO:0000313" key="2">
    <source>
        <dbReference type="EMBL" id="SVC16609.1"/>
    </source>
</evidence>
<dbReference type="InterPro" id="IPR031166">
    <property type="entry name" value="G_ENGA"/>
</dbReference>
<dbReference type="AlphaFoldDB" id="A0A382JXV1"/>
<dbReference type="EMBL" id="UINC01076955">
    <property type="protein sequence ID" value="SVC16609.1"/>
    <property type="molecule type" value="Genomic_DNA"/>
</dbReference>
<reference evidence="2" key="1">
    <citation type="submission" date="2018-05" db="EMBL/GenBank/DDBJ databases">
        <authorList>
            <person name="Lanie J.A."/>
            <person name="Ng W.-L."/>
            <person name="Kazmierczak K.M."/>
            <person name="Andrzejewski T.M."/>
            <person name="Davidsen T.M."/>
            <person name="Wayne K.J."/>
            <person name="Tettelin H."/>
            <person name="Glass J.I."/>
            <person name="Rusch D."/>
            <person name="Podicherti R."/>
            <person name="Tsui H.-C.T."/>
            <person name="Winkler M.E."/>
        </authorList>
    </citation>
    <scope>NUCLEOTIDE SEQUENCE</scope>
</reference>
<dbReference type="PROSITE" id="PS51712">
    <property type="entry name" value="G_ENGA"/>
    <property type="match status" value="1"/>
</dbReference>
<dbReference type="CDD" id="cd01894">
    <property type="entry name" value="EngA1"/>
    <property type="match status" value="1"/>
</dbReference>
<dbReference type="NCBIfam" id="TIGR00231">
    <property type="entry name" value="small_GTP"/>
    <property type="match status" value="1"/>
</dbReference>
<dbReference type="InterPro" id="IPR005225">
    <property type="entry name" value="Small_GTP-bd"/>
</dbReference>
<feature type="domain" description="EngA-type G" evidence="1">
    <location>
        <begin position="3"/>
        <end position="167"/>
    </location>
</feature>
<dbReference type="PRINTS" id="PR00326">
    <property type="entry name" value="GTP1OBG"/>
</dbReference>
<accession>A0A382JXV1</accession>
<dbReference type="Pfam" id="PF01926">
    <property type="entry name" value="MMR_HSR1"/>
    <property type="match status" value="2"/>
</dbReference>
<dbReference type="InterPro" id="IPR006073">
    <property type="entry name" value="GTP-bd"/>
</dbReference>
<sequence>MPTTVAIVGRPNVGKSTLFNRLVGRKLAIVGSRPGITRDRREAVVNYGYTSFKLVDTAGLKESKPTTLEGRMRDQTQAAIYDANLVLVVIDGRDGLTPMDRHYNDLVRSSGKNALLVVNKAEGFAAESARLEAYSLGLDEPIALSAEHGDGITDLLDRIASIVDDNEADPMASRGSADAINLAIVGRPNTGKSTLFNALIGDKRALTGPEPGVTHDS</sequence>
<dbReference type="Gene3D" id="3.40.50.300">
    <property type="entry name" value="P-loop containing nucleotide triphosphate hydrolases"/>
    <property type="match status" value="2"/>
</dbReference>
<dbReference type="PANTHER" id="PTHR43834">
    <property type="entry name" value="GTPASE DER"/>
    <property type="match status" value="1"/>
</dbReference>
<proteinExistence type="predicted"/>
<evidence type="ECO:0000259" key="1">
    <source>
        <dbReference type="PROSITE" id="PS51712"/>
    </source>
</evidence>
<dbReference type="PANTHER" id="PTHR43834:SF6">
    <property type="entry name" value="GTPASE DER"/>
    <property type="match status" value="1"/>
</dbReference>
<organism evidence="2">
    <name type="scientific">marine metagenome</name>
    <dbReference type="NCBI Taxonomy" id="408172"/>
    <lineage>
        <taxon>unclassified sequences</taxon>
        <taxon>metagenomes</taxon>
        <taxon>ecological metagenomes</taxon>
    </lineage>
</organism>
<protein>
    <recommendedName>
        <fullName evidence="1">EngA-type G domain-containing protein</fullName>
    </recommendedName>
</protein>
<gene>
    <name evidence="2" type="ORF">METZ01_LOCUS269463</name>
</gene>
<feature type="non-terminal residue" evidence="2">
    <location>
        <position position="217"/>
    </location>
</feature>
<dbReference type="InterPro" id="IPR027417">
    <property type="entry name" value="P-loop_NTPase"/>
</dbReference>
<name>A0A382JXV1_9ZZZZ</name>
<dbReference type="GO" id="GO:0005525">
    <property type="term" value="F:GTP binding"/>
    <property type="evidence" value="ECO:0007669"/>
    <property type="project" value="InterPro"/>
</dbReference>